<dbReference type="Pfam" id="PF01381">
    <property type="entry name" value="HTH_3"/>
    <property type="match status" value="1"/>
</dbReference>
<protein>
    <submittedName>
        <fullName evidence="2">Helix-turn-helix transcriptional regulator</fullName>
    </submittedName>
</protein>
<gene>
    <name evidence="2" type="ORF">R6U77_04800</name>
</gene>
<dbReference type="InterPro" id="IPR053163">
    <property type="entry name" value="HTH-type_regulator_Rgg"/>
</dbReference>
<dbReference type="InterPro" id="IPR010982">
    <property type="entry name" value="Lambda_DNA-bd_dom_sf"/>
</dbReference>
<reference evidence="2 3" key="1">
    <citation type="submission" date="2023-09" db="EMBL/GenBank/DDBJ databases">
        <authorList>
            <person name="Page C.A."/>
            <person name="Perez-Diaz I.M."/>
        </authorList>
    </citation>
    <scope>NUCLEOTIDE SEQUENCE [LARGE SCALE GENOMIC DNA]</scope>
    <source>
        <strain evidence="2 3">Ll15</strain>
    </source>
</reference>
<dbReference type="SMART" id="SM00530">
    <property type="entry name" value="HTH_XRE"/>
    <property type="match status" value="1"/>
</dbReference>
<dbReference type="InterPro" id="IPR001387">
    <property type="entry name" value="Cro/C1-type_HTH"/>
</dbReference>
<evidence type="ECO:0000259" key="1">
    <source>
        <dbReference type="PROSITE" id="PS50943"/>
    </source>
</evidence>
<proteinExistence type="predicted"/>
<dbReference type="InterPro" id="IPR011990">
    <property type="entry name" value="TPR-like_helical_dom_sf"/>
</dbReference>
<feature type="domain" description="HTH cro/C1-type" evidence="1">
    <location>
        <begin position="6"/>
        <end position="59"/>
    </location>
</feature>
<evidence type="ECO:0000313" key="3">
    <source>
        <dbReference type="Proteomes" id="UP001322664"/>
    </source>
</evidence>
<dbReference type="Pfam" id="PF21259">
    <property type="entry name" value="Rgg_C"/>
    <property type="match status" value="1"/>
</dbReference>
<evidence type="ECO:0000313" key="2">
    <source>
        <dbReference type="EMBL" id="WPK13010.1"/>
    </source>
</evidence>
<organism evidence="2 3">
    <name type="scientific">Lysinibacillus louembei</name>
    <dbReference type="NCBI Taxonomy" id="1470088"/>
    <lineage>
        <taxon>Bacteria</taxon>
        <taxon>Bacillati</taxon>
        <taxon>Bacillota</taxon>
        <taxon>Bacilli</taxon>
        <taxon>Bacillales</taxon>
        <taxon>Bacillaceae</taxon>
        <taxon>Lysinibacillus</taxon>
    </lineage>
</organism>
<dbReference type="SUPFAM" id="SSF47413">
    <property type="entry name" value="lambda repressor-like DNA-binding domains"/>
    <property type="match status" value="1"/>
</dbReference>
<dbReference type="PROSITE" id="PS50943">
    <property type="entry name" value="HTH_CROC1"/>
    <property type="match status" value="1"/>
</dbReference>
<keyword evidence="3" id="KW-1185">Reference proteome</keyword>
<dbReference type="RefSeq" id="WP_319837635.1">
    <property type="nucleotide sequence ID" value="NZ_CP137624.1"/>
</dbReference>
<dbReference type="Proteomes" id="UP001322664">
    <property type="component" value="Chromosome"/>
</dbReference>
<dbReference type="PANTHER" id="PTHR37038:SF13">
    <property type="entry name" value="HTH CRO_C1-TYPE DOMAIN-CONTAINING PROTEIN"/>
    <property type="match status" value="1"/>
</dbReference>
<dbReference type="EMBL" id="CP137624">
    <property type="protein sequence ID" value="WPK13010.1"/>
    <property type="molecule type" value="Genomic_DNA"/>
</dbReference>
<dbReference type="InterPro" id="IPR010057">
    <property type="entry name" value="Transcription_activator_Rgg_C"/>
</dbReference>
<dbReference type="PANTHER" id="PTHR37038">
    <property type="entry name" value="TRANSCRIPTIONAL REGULATOR-RELATED"/>
    <property type="match status" value="1"/>
</dbReference>
<dbReference type="CDD" id="cd00093">
    <property type="entry name" value="HTH_XRE"/>
    <property type="match status" value="1"/>
</dbReference>
<name>A0ABZ0S1K8_9BACI</name>
<accession>A0ABZ0S1K8</accession>
<sequence length="288" mass="34329">MIGSTIKKIRTSKNYSQAQITQDILHQTSYSKFELGKIHLTTEHFHKILQRLDISYEEFEYINNNYQFSERDCIIQSFLKLRFIDINVLEEITNKAEILLQKGEDLYIQDIYFISKGFISLKQDGNFDIASTYAYQIWERLQKFDTWYLSDIYLINNILFLFPIETAISISELAITQLERYHNLDMKYHLLTATFQYNLVHLLIREGYYQKAFELNEQVIANFKKRKNYFQTALSMLRKQLLIAKINKDIHIEENIKGVFDLAALIDDTELIRKLEEEQAYLIQILQL</sequence>
<dbReference type="Gene3D" id="1.25.40.10">
    <property type="entry name" value="Tetratricopeptide repeat domain"/>
    <property type="match status" value="1"/>
</dbReference>